<dbReference type="Gene3D" id="3.40.50.150">
    <property type="entry name" value="Vaccinia Virus protein VP39"/>
    <property type="match status" value="1"/>
</dbReference>
<dbReference type="AlphaFoldDB" id="A0A537IW48"/>
<feature type="domain" description="Methyltransferase type 11" evidence="1">
    <location>
        <begin position="68"/>
        <end position="160"/>
    </location>
</feature>
<dbReference type="Proteomes" id="UP000318834">
    <property type="component" value="Unassembled WGS sequence"/>
</dbReference>
<dbReference type="PANTHER" id="PTHR43591:SF24">
    <property type="entry name" value="2-METHOXY-6-POLYPRENYL-1,4-BENZOQUINOL METHYLASE, MITOCHONDRIAL"/>
    <property type="match status" value="1"/>
</dbReference>
<evidence type="ECO:0000313" key="3">
    <source>
        <dbReference type="Proteomes" id="UP000318834"/>
    </source>
</evidence>
<comment type="caution">
    <text evidence="2">The sequence shown here is derived from an EMBL/GenBank/DDBJ whole genome shotgun (WGS) entry which is preliminary data.</text>
</comment>
<dbReference type="EMBL" id="VBAP01000044">
    <property type="protein sequence ID" value="TMI75292.1"/>
    <property type="molecule type" value="Genomic_DNA"/>
</dbReference>
<dbReference type="GO" id="GO:0008757">
    <property type="term" value="F:S-adenosylmethionine-dependent methyltransferase activity"/>
    <property type="evidence" value="ECO:0007669"/>
    <property type="project" value="InterPro"/>
</dbReference>
<dbReference type="InterPro" id="IPR029063">
    <property type="entry name" value="SAM-dependent_MTases_sf"/>
</dbReference>
<protein>
    <submittedName>
        <fullName evidence="2">Class I SAM-dependent methyltransferase</fullName>
    </submittedName>
</protein>
<keyword evidence="2" id="KW-0808">Transferase</keyword>
<sequence>MAAEMKMDDNLRDRVNREKAAYDVGDVWEKCHRLHSRFWHVSWCPNSLFGEACFWQIVDGNVPGRIVLDCGCYNGTITEELLSRHPQKVVGIDISKRAIAEAKTRFGSRAEFRVMDAHRMEFPDDSFDFVVGRAILHHLDYEIAIREIRRVLKPGGRALFMEPLRDNPAAKLFRFLTPRAHTKDELPLSRHQILWADRVMGAGDHMFVNLFSVPVGILTSLFIKLPDNFFTRAADRVDRWVASRQIRYWMRQVILVWRKAG</sequence>
<dbReference type="GO" id="GO:0032259">
    <property type="term" value="P:methylation"/>
    <property type="evidence" value="ECO:0007669"/>
    <property type="project" value="UniProtKB-KW"/>
</dbReference>
<dbReference type="Pfam" id="PF08241">
    <property type="entry name" value="Methyltransf_11"/>
    <property type="match status" value="1"/>
</dbReference>
<accession>A0A537IW48</accession>
<gene>
    <name evidence="2" type="ORF">E6H05_06620</name>
</gene>
<dbReference type="CDD" id="cd02440">
    <property type="entry name" value="AdoMet_MTases"/>
    <property type="match status" value="1"/>
</dbReference>
<keyword evidence="2" id="KW-0489">Methyltransferase</keyword>
<dbReference type="PANTHER" id="PTHR43591">
    <property type="entry name" value="METHYLTRANSFERASE"/>
    <property type="match status" value="1"/>
</dbReference>
<dbReference type="InterPro" id="IPR013216">
    <property type="entry name" value="Methyltransf_11"/>
</dbReference>
<dbReference type="SUPFAM" id="SSF53335">
    <property type="entry name" value="S-adenosyl-L-methionine-dependent methyltransferases"/>
    <property type="match status" value="1"/>
</dbReference>
<evidence type="ECO:0000259" key="1">
    <source>
        <dbReference type="Pfam" id="PF08241"/>
    </source>
</evidence>
<evidence type="ECO:0000313" key="2">
    <source>
        <dbReference type="EMBL" id="TMI75292.1"/>
    </source>
</evidence>
<reference evidence="2 3" key="1">
    <citation type="journal article" date="2019" name="Nat. Microbiol.">
        <title>Mediterranean grassland soil C-N compound turnover is dependent on rainfall and depth, and is mediated by genomically divergent microorganisms.</title>
        <authorList>
            <person name="Diamond S."/>
            <person name="Andeer P.F."/>
            <person name="Li Z."/>
            <person name="Crits-Christoph A."/>
            <person name="Burstein D."/>
            <person name="Anantharaman K."/>
            <person name="Lane K.R."/>
            <person name="Thomas B.C."/>
            <person name="Pan C."/>
            <person name="Northen T.R."/>
            <person name="Banfield J.F."/>
        </authorList>
    </citation>
    <scope>NUCLEOTIDE SEQUENCE [LARGE SCALE GENOMIC DNA]</scope>
    <source>
        <strain evidence="2">NP_8</strain>
    </source>
</reference>
<proteinExistence type="predicted"/>
<organism evidence="2 3">
    <name type="scientific">Candidatus Segetimicrobium genomatis</name>
    <dbReference type="NCBI Taxonomy" id="2569760"/>
    <lineage>
        <taxon>Bacteria</taxon>
        <taxon>Bacillati</taxon>
        <taxon>Candidatus Sysuimicrobiota</taxon>
        <taxon>Candidatus Sysuimicrobiia</taxon>
        <taxon>Candidatus Sysuimicrobiales</taxon>
        <taxon>Candidatus Segetimicrobiaceae</taxon>
        <taxon>Candidatus Segetimicrobium</taxon>
    </lineage>
</organism>
<name>A0A537IW48_9BACT</name>